<dbReference type="KEGG" id="vbh:CMV30_14890"/>
<evidence type="ECO:0000313" key="1">
    <source>
        <dbReference type="EMBL" id="ATC65136.1"/>
    </source>
</evidence>
<organism evidence="1 2">
    <name type="scientific">Nibricoccus aquaticus</name>
    <dbReference type="NCBI Taxonomy" id="2576891"/>
    <lineage>
        <taxon>Bacteria</taxon>
        <taxon>Pseudomonadati</taxon>
        <taxon>Verrucomicrobiota</taxon>
        <taxon>Opitutia</taxon>
        <taxon>Opitutales</taxon>
        <taxon>Opitutaceae</taxon>
        <taxon>Nibricoccus</taxon>
    </lineage>
</organism>
<accession>A0A290QFT2</accession>
<reference evidence="1 2" key="1">
    <citation type="submission" date="2017-09" db="EMBL/GenBank/DDBJ databases">
        <title>Complete genome sequence of Verrucomicrobial strain HZ-65, isolated from freshwater.</title>
        <authorList>
            <person name="Choi A."/>
        </authorList>
    </citation>
    <scope>NUCLEOTIDE SEQUENCE [LARGE SCALE GENOMIC DNA]</scope>
    <source>
        <strain evidence="1 2">HZ-65</strain>
    </source>
</reference>
<protein>
    <submittedName>
        <fullName evidence="1">Uncharacterized protein</fullName>
    </submittedName>
</protein>
<dbReference type="EMBL" id="CP023344">
    <property type="protein sequence ID" value="ATC65136.1"/>
    <property type="molecule type" value="Genomic_DNA"/>
</dbReference>
<evidence type="ECO:0000313" key="2">
    <source>
        <dbReference type="Proteomes" id="UP000217265"/>
    </source>
</evidence>
<dbReference type="RefSeq" id="WP_096056767.1">
    <property type="nucleotide sequence ID" value="NZ_CP023344.1"/>
</dbReference>
<dbReference type="AlphaFoldDB" id="A0A290QFT2"/>
<proteinExistence type="predicted"/>
<keyword evidence="2" id="KW-1185">Reference proteome</keyword>
<sequence length="166" mass="19355">MIPFDTIGRCTLLCQFSEYVLGALVLLERKKHVGGVRDLVDFLDSFAKTRTQVLESLQNELKQDGISYLDELQLDQLIEKRNVLVHRLPHEPWFIAGMQRSHFTMEDELRFFLDALSRIEEVFSRRARELGIVLSRTPVSSGEQLVNFASELKKRADQIHRDRKKK</sequence>
<name>A0A290QFT2_9BACT</name>
<gene>
    <name evidence="1" type="ORF">CMV30_14890</name>
</gene>
<dbReference type="Proteomes" id="UP000217265">
    <property type="component" value="Chromosome"/>
</dbReference>